<dbReference type="EMBL" id="GBXM01079007">
    <property type="protein sequence ID" value="JAH29570.1"/>
    <property type="molecule type" value="Transcribed_RNA"/>
</dbReference>
<name>A0A0E9RM86_ANGAN</name>
<evidence type="ECO:0000313" key="1">
    <source>
        <dbReference type="EMBL" id="JAH29570.1"/>
    </source>
</evidence>
<proteinExistence type="predicted"/>
<reference evidence="1" key="2">
    <citation type="journal article" date="2015" name="Fish Shellfish Immunol.">
        <title>Early steps in the European eel (Anguilla anguilla)-Vibrio vulnificus interaction in the gills: Role of the RtxA13 toxin.</title>
        <authorList>
            <person name="Callol A."/>
            <person name="Pajuelo D."/>
            <person name="Ebbesson L."/>
            <person name="Teles M."/>
            <person name="MacKenzie S."/>
            <person name="Amaro C."/>
        </authorList>
    </citation>
    <scope>NUCLEOTIDE SEQUENCE</scope>
</reference>
<sequence>MGFWATTELSTILIQILKATRHLYKCINSSRFLLLQKWL</sequence>
<dbReference type="AlphaFoldDB" id="A0A0E9RM86"/>
<protein>
    <submittedName>
        <fullName evidence="1">Uncharacterized protein</fullName>
    </submittedName>
</protein>
<organism evidence="1">
    <name type="scientific">Anguilla anguilla</name>
    <name type="common">European freshwater eel</name>
    <name type="synonym">Muraena anguilla</name>
    <dbReference type="NCBI Taxonomy" id="7936"/>
    <lineage>
        <taxon>Eukaryota</taxon>
        <taxon>Metazoa</taxon>
        <taxon>Chordata</taxon>
        <taxon>Craniata</taxon>
        <taxon>Vertebrata</taxon>
        <taxon>Euteleostomi</taxon>
        <taxon>Actinopterygii</taxon>
        <taxon>Neopterygii</taxon>
        <taxon>Teleostei</taxon>
        <taxon>Anguilliformes</taxon>
        <taxon>Anguillidae</taxon>
        <taxon>Anguilla</taxon>
    </lineage>
</organism>
<reference evidence="1" key="1">
    <citation type="submission" date="2014-11" db="EMBL/GenBank/DDBJ databases">
        <authorList>
            <person name="Amaro Gonzalez C."/>
        </authorList>
    </citation>
    <scope>NUCLEOTIDE SEQUENCE</scope>
</reference>
<accession>A0A0E9RM86</accession>